<feature type="transmembrane region" description="Helical" evidence="1">
    <location>
        <begin position="364"/>
        <end position="385"/>
    </location>
</feature>
<feature type="transmembrane region" description="Helical" evidence="1">
    <location>
        <begin position="963"/>
        <end position="982"/>
    </location>
</feature>
<dbReference type="RefSeq" id="WP_011167661.1">
    <property type="nucleotide sequence ID" value="NZ_RBOM01000160.1"/>
</dbReference>
<dbReference type="PANTHER" id="PTHR32063:SF18">
    <property type="entry name" value="CATION EFFLUX SYSTEM PROTEIN"/>
    <property type="match status" value="1"/>
</dbReference>
<dbReference type="Pfam" id="PF00873">
    <property type="entry name" value="ACR_tran"/>
    <property type="match status" value="1"/>
</dbReference>
<feature type="transmembrane region" description="Helical" evidence="1">
    <location>
        <begin position="886"/>
        <end position="908"/>
    </location>
</feature>
<protein>
    <submittedName>
        <fullName evidence="2">RND efflux transporter, hydrophobe/amphiphile efflux-1 family</fullName>
    </submittedName>
</protein>
<keyword evidence="1" id="KW-0472">Membrane</keyword>
<dbReference type="Gene3D" id="1.20.1640.10">
    <property type="entry name" value="Multidrug efflux transporter AcrB transmembrane domain"/>
    <property type="match status" value="2"/>
</dbReference>
<reference evidence="2 3" key="1">
    <citation type="submission" date="2018-08" db="EMBL/GenBank/DDBJ databases">
        <title>Recombination of ecologically and evolutionarily significant loci maintains genetic cohesion in the Pseudomonas syringae species complex.</title>
        <authorList>
            <person name="Dillon M."/>
            <person name="Thakur S."/>
            <person name="Almeida R.N.D."/>
            <person name="Weir B.S."/>
            <person name="Guttman D.S."/>
        </authorList>
    </citation>
    <scope>NUCLEOTIDE SEQUENCE [LARGE SCALE GENOMIC DNA]</scope>
    <source>
        <strain evidence="2 3">ICMP 4332</strain>
    </source>
</reference>
<feature type="transmembrane region" description="Helical" evidence="1">
    <location>
        <begin position="988"/>
        <end position="1013"/>
    </location>
</feature>
<dbReference type="Gene3D" id="3.30.70.1440">
    <property type="entry name" value="Multidrug efflux transporter AcrB pore domain"/>
    <property type="match status" value="1"/>
</dbReference>
<dbReference type="Gene3D" id="3.30.2090.10">
    <property type="entry name" value="Multidrug efflux transporter AcrB TolC docking domain, DN and DC subdomains"/>
    <property type="match status" value="2"/>
</dbReference>
<dbReference type="AlphaFoldDB" id="A0A3M4MPM3"/>
<proteinExistence type="predicted"/>
<sequence length="1029" mass="112398">MSNDRFNLSALAVRERSITLFLVCLISLAGIIAFFKLGRAEDPAFTVKVMTVVSVWPGATAQEMQDQVAEKIEKRLQELRWYDRAETYTRPGMAFTTLTLLDSTPPSQVPDEFYQARKKIGDEAMPLPSGVIGPMVNDEYSDVTFALFALKAKGEPQRVLARDAESLRQRLLHVPGVKKVNIVGEQPERVYVEFSHERLATLGISPQTVFAALNDQNALTAAGSVETRGPQVFIRLDGAFDELQKIRDTPVVAQGRTLKLADIATVKRGYEDPATFMIRNGGEPALLLGIVMRDGWNGLDLGKALDQEVGAINAELPLGMSLSKVTDQAVNISSAVDEFMIKFFVALLVVMLVCFISMGWRVGVVVAAAVPLTLAVVFVIMAMSGKNFDRITLGSLILALGLLVDDAIIAIEMMVVKMEEGYDRVAASAYAWSHTAAPMLSGTLVTAVGFMPNGFARSTAGEYTSNMFWIVGIALIASWVVAVFFTPYLGVKLLPDVKQIEGGHQALYNTPRYNRFRRILARVIAGKWLVAGSVIGLFVLAVLGMGLVKKQFFPVSDRPEVLIELQMPYGTSISQTSAAAAKVESWLAEQAEAGIVTAYIGQGAPRFYMAMGPELPDPSFAKIVVRTDSQEQRETLKHRLRQAISEGLAAEARVRVTQLVFGPYSPYPVAYRIAGRDPETLRSIAAQVQQVLNASPMMRTVNTDWGTRTPALHFTLQQDRMQAMGLSSSQVAQQLQFLLTGLPVTAVREDIRTVQVVARSAGDTRLDPARIMDFTLTGVDGQRVPLSQIDTVDVRMEEPVMRRRDRTPTITVRGNIADGLQPPDVSTAITRQLQPIIDKLPSGYRIEQAGSIEESGKAMTAMLPLFPIMLAVTLIILILQVRSISAMVMVFLTSPLGLIGVVPTLILFQQPFGINALVGLIALSGILMRNTLILIGQIHHNEQAGLDPFQAVVEATVQRARPVILTALAAILAFIPLTHSVFWGTLAYTLIGGTFAGTVLTLVFLPAMYSIWFRIRADGSGRRLETQPA</sequence>
<gene>
    <name evidence="2" type="ORF">ALQ74_00051</name>
</gene>
<dbReference type="Proteomes" id="UP000279057">
    <property type="component" value="Unassembled WGS sequence"/>
</dbReference>
<organism evidence="2 3">
    <name type="scientific">Pseudomonas savastanoi pv. glycinea</name>
    <name type="common">Pseudomonas syringae pv. glycinea</name>
    <dbReference type="NCBI Taxonomy" id="318"/>
    <lineage>
        <taxon>Bacteria</taxon>
        <taxon>Pseudomonadati</taxon>
        <taxon>Pseudomonadota</taxon>
        <taxon>Gammaproteobacteria</taxon>
        <taxon>Pseudomonadales</taxon>
        <taxon>Pseudomonadaceae</taxon>
        <taxon>Pseudomonas</taxon>
    </lineage>
</organism>
<dbReference type="InterPro" id="IPR001036">
    <property type="entry name" value="Acrflvin-R"/>
</dbReference>
<name>A0A3M4MPM3_PSESG</name>
<dbReference type="GO" id="GO:0042910">
    <property type="term" value="F:xenobiotic transmembrane transporter activity"/>
    <property type="evidence" value="ECO:0007669"/>
    <property type="project" value="TreeGrafter"/>
</dbReference>
<dbReference type="Gene3D" id="3.30.70.1430">
    <property type="entry name" value="Multidrug efflux transporter AcrB pore domain"/>
    <property type="match status" value="2"/>
</dbReference>
<feature type="transmembrane region" description="Helical" evidence="1">
    <location>
        <begin position="391"/>
        <end position="415"/>
    </location>
</feature>
<dbReference type="SUPFAM" id="SSF82693">
    <property type="entry name" value="Multidrug efflux transporter AcrB pore domain, PN1, PN2, PC1 and PC2 subdomains"/>
    <property type="match status" value="2"/>
</dbReference>
<keyword evidence="1" id="KW-1133">Transmembrane helix</keyword>
<feature type="transmembrane region" description="Helical" evidence="1">
    <location>
        <begin position="861"/>
        <end position="879"/>
    </location>
</feature>
<dbReference type="EMBL" id="RBOM01000160">
    <property type="protein sequence ID" value="RMM63940.1"/>
    <property type="molecule type" value="Genomic_DNA"/>
</dbReference>
<comment type="caution">
    <text evidence="2">The sequence shown here is derived from an EMBL/GenBank/DDBJ whole genome shotgun (WGS) entry which is preliminary data.</text>
</comment>
<accession>A0A3M4MPM3</accession>
<feature type="transmembrane region" description="Helical" evidence="1">
    <location>
        <begin position="339"/>
        <end position="357"/>
    </location>
</feature>
<dbReference type="Gene3D" id="3.30.70.1320">
    <property type="entry name" value="Multidrug efflux transporter AcrB pore domain like"/>
    <property type="match status" value="1"/>
</dbReference>
<feature type="transmembrane region" description="Helical" evidence="1">
    <location>
        <begin position="467"/>
        <end position="489"/>
    </location>
</feature>
<evidence type="ECO:0000313" key="3">
    <source>
        <dbReference type="Proteomes" id="UP000279057"/>
    </source>
</evidence>
<dbReference type="PRINTS" id="PR00702">
    <property type="entry name" value="ACRIFLAVINRP"/>
</dbReference>
<dbReference type="PANTHER" id="PTHR32063">
    <property type="match status" value="1"/>
</dbReference>
<evidence type="ECO:0000313" key="2">
    <source>
        <dbReference type="EMBL" id="RMM63940.1"/>
    </source>
</evidence>
<keyword evidence="1" id="KW-0812">Transmembrane</keyword>
<feature type="transmembrane region" description="Helical" evidence="1">
    <location>
        <begin position="914"/>
        <end position="935"/>
    </location>
</feature>
<dbReference type="SUPFAM" id="SSF82866">
    <property type="entry name" value="Multidrug efflux transporter AcrB transmembrane domain"/>
    <property type="match status" value="2"/>
</dbReference>
<feature type="transmembrane region" description="Helical" evidence="1">
    <location>
        <begin position="436"/>
        <end position="455"/>
    </location>
</feature>
<dbReference type="GO" id="GO:0005886">
    <property type="term" value="C:plasma membrane"/>
    <property type="evidence" value="ECO:0007669"/>
    <property type="project" value="TreeGrafter"/>
</dbReference>
<dbReference type="InterPro" id="IPR027463">
    <property type="entry name" value="AcrB_DN_DC_subdom"/>
</dbReference>
<feature type="transmembrane region" description="Helical" evidence="1">
    <location>
        <begin position="528"/>
        <end position="548"/>
    </location>
</feature>
<evidence type="ECO:0000256" key="1">
    <source>
        <dbReference type="SAM" id="Phobius"/>
    </source>
</evidence>
<dbReference type="SUPFAM" id="SSF82714">
    <property type="entry name" value="Multidrug efflux transporter AcrB TolC docking domain, DN and DC subdomains"/>
    <property type="match status" value="2"/>
</dbReference>